<evidence type="ECO:0000313" key="2">
    <source>
        <dbReference type="Proteomes" id="UP000701853"/>
    </source>
</evidence>
<sequence length="111" mass="13066">MKYELVSNNSMALRIRYEILFFQNIRLCIKRVKKENSIVKPYAMHKKCLYSSRLIMRIYPGSGITTETSRKPHKGLCTKNGQALMGCIRIHGKRCFLCQQQKPKLMELWIL</sequence>
<protein>
    <submittedName>
        <fullName evidence="1">Uncharacterized protein</fullName>
    </submittedName>
</protein>
<dbReference type="OrthoDB" id="929808at2759"/>
<evidence type="ECO:0000313" key="1">
    <source>
        <dbReference type="EMBL" id="KAG8483062.1"/>
    </source>
</evidence>
<name>A0A8J5YJF2_9ROSI</name>
<reference evidence="1 2" key="1">
    <citation type="journal article" date="2021" name="bioRxiv">
        <title>The Gossypium anomalum genome as a resource for cotton improvement and evolutionary analysis of hybrid incompatibility.</title>
        <authorList>
            <person name="Grover C.E."/>
            <person name="Yuan D."/>
            <person name="Arick M.A."/>
            <person name="Miller E.R."/>
            <person name="Hu G."/>
            <person name="Peterson D.G."/>
            <person name="Wendel J.F."/>
            <person name="Udall J.A."/>
        </authorList>
    </citation>
    <scope>NUCLEOTIDE SEQUENCE [LARGE SCALE GENOMIC DNA]</scope>
    <source>
        <strain evidence="1">JFW-Udall</strain>
        <tissue evidence="1">Leaf</tissue>
    </source>
</reference>
<gene>
    <name evidence="1" type="ORF">CXB51_021954</name>
</gene>
<comment type="caution">
    <text evidence="1">The sequence shown here is derived from an EMBL/GenBank/DDBJ whole genome shotgun (WGS) entry which is preliminary data.</text>
</comment>
<dbReference type="EMBL" id="JAHUZN010000009">
    <property type="protein sequence ID" value="KAG8483062.1"/>
    <property type="molecule type" value="Genomic_DNA"/>
</dbReference>
<accession>A0A8J5YJF2</accession>
<keyword evidence="2" id="KW-1185">Reference proteome</keyword>
<dbReference type="Proteomes" id="UP000701853">
    <property type="component" value="Chromosome 9"/>
</dbReference>
<dbReference type="AlphaFoldDB" id="A0A8J5YJF2"/>
<proteinExistence type="predicted"/>
<organism evidence="1 2">
    <name type="scientific">Gossypium anomalum</name>
    <dbReference type="NCBI Taxonomy" id="47600"/>
    <lineage>
        <taxon>Eukaryota</taxon>
        <taxon>Viridiplantae</taxon>
        <taxon>Streptophyta</taxon>
        <taxon>Embryophyta</taxon>
        <taxon>Tracheophyta</taxon>
        <taxon>Spermatophyta</taxon>
        <taxon>Magnoliopsida</taxon>
        <taxon>eudicotyledons</taxon>
        <taxon>Gunneridae</taxon>
        <taxon>Pentapetalae</taxon>
        <taxon>rosids</taxon>
        <taxon>malvids</taxon>
        <taxon>Malvales</taxon>
        <taxon>Malvaceae</taxon>
        <taxon>Malvoideae</taxon>
        <taxon>Gossypium</taxon>
    </lineage>
</organism>